<dbReference type="Proteomes" id="UP000183180">
    <property type="component" value="Unassembled WGS sequence"/>
</dbReference>
<protein>
    <recommendedName>
        <fullName evidence="3">Sulfotransferase family protein</fullName>
    </recommendedName>
</protein>
<evidence type="ECO:0000313" key="1">
    <source>
        <dbReference type="EMBL" id="SDU44041.1"/>
    </source>
</evidence>
<dbReference type="OrthoDB" id="5144031at2"/>
<dbReference type="AlphaFoldDB" id="A0A1H2IJ62"/>
<dbReference type="SUPFAM" id="SSF52540">
    <property type="entry name" value="P-loop containing nucleoside triphosphate hydrolases"/>
    <property type="match status" value="1"/>
</dbReference>
<dbReference type="STRING" id="158898.SAMN04488548_1341191"/>
<dbReference type="InterPro" id="IPR027417">
    <property type="entry name" value="P-loop_NTPase"/>
</dbReference>
<reference evidence="1 2" key="1">
    <citation type="submission" date="2016-10" db="EMBL/GenBank/DDBJ databases">
        <authorList>
            <person name="de Groot N.N."/>
        </authorList>
    </citation>
    <scope>NUCLEOTIDE SEQUENCE [LARGE SCALE GENOMIC DNA]</scope>
    <source>
        <strain evidence="1 2">DSM 44215</strain>
    </source>
</reference>
<gene>
    <name evidence="1" type="ORF">SAMN04488548_1341191</name>
</gene>
<name>A0A1H2IJ62_9ACTN</name>
<accession>A0A1H2IJ62</accession>
<proteinExistence type="predicted"/>
<dbReference type="Gene3D" id="3.40.50.300">
    <property type="entry name" value="P-loop containing nucleotide triphosphate hydrolases"/>
    <property type="match status" value="1"/>
</dbReference>
<organism evidence="1 2">
    <name type="scientific">Gordonia westfalica</name>
    <dbReference type="NCBI Taxonomy" id="158898"/>
    <lineage>
        <taxon>Bacteria</taxon>
        <taxon>Bacillati</taxon>
        <taxon>Actinomycetota</taxon>
        <taxon>Actinomycetes</taxon>
        <taxon>Mycobacteriales</taxon>
        <taxon>Gordoniaceae</taxon>
        <taxon>Gordonia</taxon>
    </lineage>
</organism>
<dbReference type="RefSeq" id="WP_074849582.1">
    <property type="nucleotide sequence ID" value="NZ_FNLM01000034.1"/>
</dbReference>
<evidence type="ECO:0008006" key="3">
    <source>
        <dbReference type="Google" id="ProtNLM"/>
    </source>
</evidence>
<sequence length="384" mass="42567">MSVVYVHIGLPKTGTTHLQDRLWRNRDLALQTSGLLYPGNVISDHFHAAVHLQPERYLDWADPAFSGVWPTLLKQMRAWPKTSLLSHELYSTATSGQIERLMADLSFADEVHVIATVRDLARQLPSVWQENVKNQRRASFDEFVDAVAFAAESNAVGEAAAEDAGPLVEDEPFWEFQDHVGILAKWAKFVGPERVHVVTVPRGRPEKGDTLWDRFLRAMNVDPEPLNVPVPSLNSSLSAAQAEFLRGLNQRLQPDTIEWRRYERVIKGQLIGEILFEARSGAPQGLTVKHRQWAAGQAATMVDAVRSAGYDVAGDLADLEVPEDGAADDAPMPSDREVLDVALDTIASMVLAAPLPKVGPPMKTRAANVLRRVKRRALAMRSSR</sequence>
<evidence type="ECO:0000313" key="2">
    <source>
        <dbReference type="Proteomes" id="UP000183180"/>
    </source>
</evidence>
<dbReference type="EMBL" id="FNLM01000034">
    <property type="protein sequence ID" value="SDU44041.1"/>
    <property type="molecule type" value="Genomic_DNA"/>
</dbReference>